<evidence type="ECO:0000313" key="3">
    <source>
        <dbReference type="EMBL" id="MDN3712343.1"/>
    </source>
</evidence>
<dbReference type="InterPro" id="IPR023210">
    <property type="entry name" value="NADP_OxRdtase_dom"/>
</dbReference>
<name>A0ABT8D8U9_9RHOB</name>
<evidence type="ECO:0000256" key="1">
    <source>
        <dbReference type="ARBA" id="ARBA00023002"/>
    </source>
</evidence>
<comment type="caution">
    <text evidence="3">The sequence shown here is derived from an EMBL/GenBank/DDBJ whole genome shotgun (WGS) entry which is preliminary data.</text>
</comment>
<dbReference type="PANTHER" id="PTHR43625">
    <property type="entry name" value="AFLATOXIN B1 ALDEHYDE REDUCTASE"/>
    <property type="match status" value="1"/>
</dbReference>
<dbReference type="Gene3D" id="3.20.20.100">
    <property type="entry name" value="NADP-dependent oxidoreductase domain"/>
    <property type="match status" value="1"/>
</dbReference>
<dbReference type="InterPro" id="IPR036812">
    <property type="entry name" value="NAD(P)_OxRdtase_dom_sf"/>
</dbReference>
<dbReference type="Proteomes" id="UP001243846">
    <property type="component" value="Unassembled WGS sequence"/>
</dbReference>
<feature type="domain" description="NADP-dependent oxidoreductase" evidence="2">
    <location>
        <begin position="1"/>
        <end position="138"/>
    </location>
</feature>
<gene>
    <name evidence="3" type="ORF">QWZ10_12295</name>
</gene>
<dbReference type="EMBL" id="JAUFRC010000001">
    <property type="protein sequence ID" value="MDN3712343.1"/>
    <property type="molecule type" value="Genomic_DNA"/>
</dbReference>
<keyword evidence="1" id="KW-0560">Oxidoreductase</keyword>
<protein>
    <submittedName>
        <fullName evidence="3">Aldo/keto reductase</fullName>
    </submittedName>
</protein>
<dbReference type="CDD" id="cd19088">
    <property type="entry name" value="AKR_AKR13B1"/>
    <property type="match status" value="1"/>
</dbReference>
<keyword evidence="4" id="KW-1185">Reference proteome</keyword>
<dbReference type="InterPro" id="IPR050791">
    <property type="entry name" value="Aldo-Keto_reductase"/>
</dbReference>
<evidence type="ECO:0000313" key="4">
    <source>
        <dbReference type="Proteomes" id="UP001243846"/>
    </source>
</evidence>
<dbReference type="RefSeq" id="WP_377787494.1">
    <property type="nucleotide sequence ID" value="NZ_JBHUOC010000001.1"/>
</dbReference>
<dbReference type="PANTHER" id="PTHR43625:SF40">
    <property type="entry name" value="ALDO-KETO REDUCTASE YAKC [NADP(+)]"/>
    <property type="match status" value="1"/>
</dbReference>
<sequence>MRAMRAFQDEGLIGHIGISTVTPDQLARARDVAPVVCVQNMYNIVQRGDDAMIDALAEDGIAYVPYFPLGGFSPLQSEGLNGVATRLGTSAQQVALAWLLQRSPNILPIPGTSRRSHLRQNIAAASLVLPTEELRLLNGLAGAR</sequence>
<organism evidence="3 4">
    <name type="scientific">Paracoccus cavernae</name>
    <dbReference type="NCBI Taxonomy" id="1571207"/>
    <lineage>
        <taxon>Bacteria</taxon>
        <taxon>Pseudomonadati</taxon>
        <taxon>Pseudomonadota</taxon>
        <taxon>Alphaproteobacteria</taxon>
        <taxon>Rhodobacterales</taxon>
        <taxon>Paracoccaceae</taxon>
        <taxon>Paracoccus</taxon>
    </lineage>
</organism>
<evidence type="ECO:0000259" key="2">
    <source>
        <dbReference type="Pfam" id="PF00248"/>
    </source>
</evidence>
<reference evidence="4" key="1">
    <citation type="journal article" date="2019" name="Int. J. Syst. Evol. Microbiol.">
        <title>The Global Catalogue of Microorganisms (GCM) 10K type strain sequencing project: providing services to taxonomists for standard genome sequencing and annotation.</title>
        <authorList>
            <consortium name="The Broad Institute Genomics Platform"/>
            <consortium name="The Broad Institute Genome Sequencing Center for Infectious Disease"/>
            <person name="Wu L."/>
            <person name="Ma J."/>
        </authorList>
    </citation>
    <scope>NUCLEOTIDE SEQUENCE [LARGE SCALE GENOMIC DNA]</scope>
    <source>
        <strain evidence="4">CECT 8482</strain>
    </source>
</reference>
<dbReference type="Pfam" id="PF00248">
    <property type="entry name" value="Aldo_ket_red"/>
    <property type="match status" value="1"/>
</dbReference>
<accession>A0ABT8D8U9</accession>
<dbReference type="SUPFAM" id="SSF51430">
    <property type="entry name" value="NAD(P)-linked oxidoreductase"/>
    <property type="match status" value="1"/>
</dbReference>
<proteinExistence type="predicted"/>